<feature type="compositionally biased region" description="Acidic residues" evidence="1">
    <location>
        <begin position="167"/>
        <end position="180"/>
    </location>
</feature>
<protein>
    <submittedName>
        <fullName evidence="2">Uncharacterized protein</fullName>
    </submittedName>
</protein>
<feature type="region of interest" description="Disordered" evidence="1">
    <location>
        <begin position="42"/>
        <end position="184"/>
    </location>
</feature>
<evidence type="ECO:0000313" key="3">
    <source>
        <dbReference type="Proteomes" id="UP000230750"/>
    </source>
</evidence>
<organism evidence="2 3">
    <name type="scientific">Stichopus japonicus</name>
    <name type="common">Sea cucumber</name>
    <dbReference type="NCBI Taxonomy" id="307972"/>
    <lineage>
        <taxon>Eukaryota</taxon>
        <taxon>Metazoa</taxon>
        <taxon>Echinodermata</taxon>
        <taxon>Eleutherozoa</taxon>
        <taxon>Echinozoa</taxon>
        <taxon>Holothuroidea</taxon>
        <taxon>Aspidochirotacea</taxon>
        <taxon>Aspidochirotida</taxon>
        <taxon>Stichopodidae</taxon>
        <taxon>Apostichopus</taxon>
    </lineage>
</organism>
<comment type="caution">
    <text evidence="2">The sequence shown here is derived from an EMBL/GenBank/DDBJ whole genome shotgun (WGS) entry which is preliminary data.</text>
</comment>
<dbReference type="Proteomes" id="UP000230750">
    <property type="component" value="Unassembled WGS sequence"/>
</dbReference>
<sequence length="431" mass="48877">MPTNKVQPSTKVDEEGSPRKSSLAISNLSCEVVARLRVAEKSVSSHEYFDAVEPIDSEAGSPKPRDHTDNSSSDEYVTASEDEEPPKEKTVCTVEKLDCAKEQADTPREEVQSEGGQPLVQEEQSRVEEEQSRVQEEQSRVQEEQSRVEEQQSHVEEEQPSNSDSQNQEDDEEEEEEPLNYDDFFPPITRSKCGLRGWIFPRGVTQFHIQPEGPHRFHKFHNIMSCGIIHTMWAVAFYVNSLEGGELFRGAICPDGVEWMLRSVIKKGNTAHLENYRPQRFLTAIEAFNVVRRKCKSGMLNWDMESILAPYKALGIDLPKGDQPTGISMEFITPQSDESALAHHVAQLKVEDGDALLYCFSGNFIVFVPTGDGRILLMDEHPHVELKAGAIILVCSRTREDIQDMLNRYYKEHFNSSFNLGQGTKFSFQKY</sequence>
<evidence type="ECO:0000313" key="2">
    <source>
        <dbReference type="EMBL" id="PIK40921.1"/>
    </source>
</evidence>
<reference evidence="2 3" key="1">
    <citation type="journal article" date="2017" name="PLoS Biol.">
        <title>The sea cucumber genome provides insights into morphological evolution and visceral regeneration.</title>
        <authorList>
            <person name="Zhang X."/>
            <person name="Sun L."/>
            <person name="Yuan J."/>
            <person name="Sun Y."/>
            <person name="Gao Y."/>
            <person name="Zhang L."/>
            <person name="Li S."/>
            <person name="Dai H."/>
            <person name="Hamel J.F."/>
            <person name="Liu C."/>
            <person name="Yu Y."/>
            <person name="Liu S."/>
            <person name="Lin W."/>
            <person name="Guo K."/>
            <person name="Jin S."/>
            <person name="Xu P."/>
            <person name="Storey K.B."/>
            <person name="Huan P."/>
            <person name="Zhang T."/>
            <person name="Zhou Y."/>
            <person name="Zhang J."/>
            <person name="Lin C."/>
            <person name="Li X."/>
            <person name="Xing L."/>
            <person name="Huo D."/>
            <person name="Sun M."/>
            <person name="Wang L."/>
            <person name="Mercier A."/>
            <person name="Li F."/>
            <person name="Yang H."/>
            <person name="Xiang J."/>
        </authorList>
    </citation>
    <scope>NUCLEOTIDE SEQUENCE [LARGE SCALE GENOMIC DNA]</scope>
    <source>
        <strain evidence="2">Shaxun</strain>
        <tissue evidence="2">Muscle</tissue>
    </source>
</reference>
<proteinExistence type="predicted"/>
<dbReference type="EMBL" id="MRZV01001072">
    <property type="protein sequence ID" value="PIK40921.1"/>
    <property type="molecule type" value="Genomic_DNA"/>
</dbReference>
<gene>
    <name evidence="2" type="ORF">BSL78_22235</name>
</gene>
<feature type="compositionally biased region" description="Basic and acidic residues" evidence="1">
    <location>
        <begin position="86"/>
        <end position="111"/>
    </location>
</feature>
<feature type="compositionally biased region" description="Basic and acidic residues" evidence="1">
    <location>
        <begin position="123"/>
        <end position="157"/>
    </location>
</feature>
<accession>A0A2G8JYS2</accession>
<feature type="compositionally biased region" description="Polar residues" evidence="1">
    <location>
        <begin position="1"/>
        <end position="10"/>
    </location>
</feature>
<keyword evidence="3" id="KW-1185">Reference proteome</keyword>
<name>A0A2G8JYS2_STIJA</name>
<dbReference type="AlphaFoldDB" id="A0A2G8JYS2"/>
<evidence type="ECO:0000256" key="1">
    <source>
        <dbReference type="SAM" id="MobiDB-lite"/>
    </source>
</evidence>
<feature type="region of interest" description="Disordered" evidence="1">
    <location>
        <begin position="1"/>
        <end position="23"/>
    </location>
</feature>